<reference evidence="1 2" key="1">
    <citation type="submission" date="2019-06" db="EMBL/GenBank/DDBJ databases">
        <title>Sequencing the genomes of 1000 actinobacteria strains.</title>
        <authorList>
            <person name="Klenk H.-P."/>
        </authorList>
    </citation>
    <scope>NUCLEOTIDE SEQUENCE [LARGE SCALE GENOMIC DNA]</scope>
    <source>
        <strain evidence="1 2">DSM 20169</strain>
    </source>
</reference>
<proteinExistence type="predicted"/>
<dbReference type="AlphaFoldDB" id="A0A543BIR5"/>
<evidence type="ECO:0000313" key="1">
    <source>
        <dbReference type="EMBL" id="TQL84724.1"/>
    </source>
</evidence>
<dbReference type="EMBL" id="VFOX01000001">
    <property type="protein sequence ID" value="TQL84724.1"/>
    <property type="molecule type" value="Genomic_DNA"/>
</dbReference>
<name>A0A543BIR5_9MICO</name>
<dbReference type="RefSeq" id="WP_170198014.1">
    <property type="nucleotide sequence ID" value="NZ_VFOX01000001.1"/>
</dbReference>
<accession>A0A543BIR5</accession>
<gene>
    <name evidence="1" type="ORF">FB560_0316</name>
</gene>
<organism evidence="1 2">
    <name type="scientific">Microbacterium saperdae</name>
    <dbReference type="NCBI Taxonomy" id="69368"/>
    <lineage>
        <taxon>Bacteria</taxon>
        <taxon>Bacillati</taxon>
        <taxon>Actinomycetota</taxon>
        <taxon>Actinomycetes</taxon>
        <taxon>Micrococcales</taxon>
        <taxon>Microbacteriaceae</taxon>
        <taxon>Microbacterium</taxon>
    </lineage>
</organism>
<keyword evidence="2" id="KW-1185">Reference proteome</keyword>
<evidence type="ECO:0000313" key="2">
    <source>
        <dbReference type="Proteomes" id="UP000317209"/>
    </source>
</evidence>
<protein>
    <submittedName>
        <fullName evidence="1">Uncharacterized protein</fullName>
    </submittedName>
</protein>
<sequence length="661" mass="72011">MPSSSLENGRAASPAKHVWIELIGFDNTLPDFGVGAVLGDMGERPERLSLLLFSAEFVHAHADDDDGLIPTECTSYAARPVAVRGPRQDWTRAELRGLVRGLQDAGVAVFFAIFDLYQFELDGHTQQGGWNRDHPELTVTDRTGAKRHGLINPLGRLADGSAYVDTLVAGLTAVFAYYGFDGLHGADGLSSPRLPLWAADFSDDMIAQFEEHRGALVPAGFTAERATWIWASARQEWISFIARRWEEFWTTVADSLHRLGATVMLNNAWMRDPFEALYRFGVDYRTLVSAGVDGFVLETVAAGVEMLEAPTYPPIHGQMAAVLLIRAHLPHVPLAGLVSVHDTYEQWDVVHTAPAMLERDQRLLTALRAVAPAASESTPCLDASLYCLADGISPDVWAHLDRLRTTCDAAPRVDPGGFTLLYSPSTLEAEVERFIDDRVAHTHTLLSSLFRAGAVVGTVAPAEEHQSVRGPVLILRPDLYPDELLAEIHASHDRVVSLGPVGTPLEFAGSWRLTVQSERESGAVAHTAQQQDFRPSSEYDEVIETWLIELPMQLPPSALVAQAASVLRPSLGDGGPLGTPGASTSVQVVVGVSSHTSAEVILHNTEYRFRDAQFTAERRIVGARSLSGDVAFPVRYSGHTLTARVPPKGVVAIRLQLEDDQ</sequence>
<dbReference type="Proteomes" id="UP000317209">
    <property type="component" value="Unassembled WGS sequence"/>
</dbReference>
<comment type="caution">
    <text evidence="1">The sequence shown here is derived from an EMBL/GenBank/DDBJ whole genome shotgun (WGS) entry which is preliminary data.</text>
</comment>